<feature type="chain" id="PRO_5003067813" evidence="17">
    <location>
        <begin position="30"/>
        <end position="706"/>
    </location>
</feature>
<evidence type="ECO:0000256" key="6">
    <source>
        <dbReference type="ARBA" id="ARBA00022692"/>
    </source>
</evidence>
<accession>D4ZJT5</accession>
<evidence type="ECO:0000256" key="8">
    <source>
        <dbReference type="ARBA" id="ARBA00023004"/>
    </source>
</evidence>
<dbReference type="InterPro" id="IPR010917">
    <property type="entry name" value="TonB_rcpt_CS"/>
</dbReference>
<keyword evidence="3 14" id="KW-0813">Transport</keyword>
<dbReference type="InterPro" id="IPR012910">
    <property type="entry name" value="Plug_dom"/>
</dbReference>
<keyword evidence="7 17" id="KW-0732">Signal</keyword>
<feature type="signal peptide" evidence="17">
    <location>
        <begin position="1"/>
        <end position="29"/>
    </location>
</feature>
<evidence type="ECO:0000256" key="13">
    <source>
        <dbReference type="ARBA" id="ARBA00023237"/>
    </source>
</evidence>
<dbReference type="AlphaFoldDB" id="D4ZJT5"/>
<dbReference type="PROSITE" id="PS52016">
    <property type="entry name" value="TONB_DEPENDENT_REC_3"/>
    <property type="match status" value="1"/>
</dbReference>
<dbReference type="Pfam" id="PF00593">
    <property type="entry name" value="TonB_dep_Rec_b-barrel"/>
    <property type="match status" value="1"/>
</dbReference>
<evidence type="ECO:0000256" key="1">
    <source>
        <dbReference type="ARBA" id="ARBA00004571"/>
    </source>
</evidence>
<keyword evidence="4 14" id="KW-1134">Transmembrane beta strand</keyword>
<evidence type="ECO:0000256" key="11">
    <source>
        <dbReference type="ARBA" id="ARBA00023136"/>
    </source>
</evidence>
<evidence type="ECO:0000313" key="21">
    <source>
        <dbReference type="Proteomes" id="UP000002350"/>
    </source>
</evidence>
<evidence type="ECO:0000256" key="16">
    <source>
        <dbReference type="RuleBase" id="RU003357"/>
    </source>
</evidence>
<protein>
    <submittedName>
        <fullName evidence="20">TonB-dependent siderophore receptor</fullName>
    </submittedName>
</protein>
<feature type="domain" description="TonB-dependent receptor plug" evidence="19">
    <location>
        <begin position="62"/>
        <end position="159"/>
    </location>
</feature>
<dbReference type="InterPro" id="IPR010105">
    <property type="entry name" value="TonB_sidphr_rcpt"/>
</dbReference>
<keyword evidence="9" id="KW-0406">Ion transport</keyword>
<organism evidence="20 21">
    <name type="scientific">Shewanella violacea (strain JCM 10179 / CIP 106290 / LMG 19151 / DSS12)</name>
    <dbReference type="NCBI Taxonomy" id="637905"/>
    <lineage>
        <taxon>Bacteria</taxon>
        <taxon>Pseudomonadati</taxon>
        <taxon>Pseudomonadota</taxon>
        <taxon>Gammaproteobacteria</taxon>
        <taxon>Alteromonadales</taxon>
        <taxon>Shewanellaceae</taxon>
        <taxon>Shewanella</taxon>
    </lineage>
</organism>
<dbReference type="Gene3D" id="2.40.170.20">
    <property type="entry name" value="TonB-dependent receptor, beta-barrel domain"/>
    <property type="match status" value="1"/>
</dbReference>
<sequence>MQKLGVVMFKTNKISLSILASLVSISVQAHDHGHDDIEVISVMGVTHPAPNNSSVMKMDVSQLDTAGTVAVYNSELMEAQSSQSLGDVLKNDASISAGNTRRGRERFYMRGFVLEPDQSYLRDGQFHLSRYSQPIELYDRIEVLKGTGALLYGKSTPAGLINLVTKKADTEEFEFSIQQEFGSFGHAKSTLDISGALNESGTLRARSILSKSSKEGWRKYKDGSKAESDRFVGALMLEADLSDDTSVTFNYDRTDDDSQLDMGALHLKNKDTKKYELVGKRGYIWDMPWSKRESNVENIGFTLNSDLNDDWSINTGINQQTHERTTLESMYGRVQGTDLVKNEYSLRGRETFEQFDVTTGFFDLKGEFETGSINHRLVIGTNMVDYSRTGKQMTVDFADKVSWDDRTIIDRPDSLDYRNGKDMLEVKRKSYGVYLQDQIEINDQWHIIAGVRFDREETDASTQNNILPKLGLIYHPTANTSVYATYSESFEPKDPVMNSDDINYGKKLDAERGESYEIGAKGEFLDGALYLSTALFSIEQNNKVITATSSHNPPVTTQAGAVRHRGIEFTAEGQLTDDLSLLTSMMYLDAKVIQDPRFAGKRSKDVPKFSASTWLNYSITDNTQVSAGAVYVGERYGESANEFLKDAYVKVDLGFSHTMSFAKDHDAVVRLTVDNLFDVDYLRGGCTNNANFGDGRAIKASIQYRF</sequence>
<evidence type="ECO:0000256" key="4">
    <source>
        <dbReference type="ARBA" id="ARBA00022452"/>
    </source>
</evidence>
<dbReference type="Pfam" id="PF07715">
    <property type="entry name" value="Plug"/>
    <property type="match status" value="1"/>
</dbReference>
<dbReference type="InterPro" id="IPR037066">
    <property type="entry name" value="Plug_dom_sf"/>
</dbReference>
<dbReference type="GO" id="GO:0015344">
    <property type="term" value="F:siderophore uptake transmembrane transporter activity"/>
    <property type="evidence" value="ECO:0007669"/>
    <property type="project" value="TreeGrafter"/>
</dbReference>
<dbReference type="Proteomes" id="UP000002350">
    <property type="component" value="Chromosome"/>
</dbReference>
<evidence type="ECO:0000259" key="18">
    <source>
        <dbReference type="Pfam" id="PF00593"/>
    </source>
</evidence>
<keyword evidence="11 14" id="KW-0472">Membrane</keyword>
<reference evidence="21" key="1">
    <citation type="journal article" date="2010" name="Mol. Biosyst.">
        <title>Complete genome sequence and comparative analysis of Shewanella violacea, a psychrophilic and piezophilic bacterium from deep sea floor sediments.</title>
        <authorList>
            <person name="Aono E."/>
            <person name="Baba T."/>
            <person name="Ara T."/>
            <person name="Nishi T."/>
            <person name="Nakamichi T."/>
            <person name="Inamoto E."/>
            <person name="Toyonaga H."/>
            <person name="Hasegawa M."/>
            <person name="Takai Y."/>
            <person name="Okumura Y."/>
            <person name="Baba M."/>
            <person name="Tomita M."/>
            <person name="Kato C."/>
            <person name="Oshima T."/>
            <person name="Nakasone K."/>
            <person name="Mori H."/>
        </authorList>
    </citation>
    <scope>NUCLEOTIDE SEQUENCE [LARGE SCALE GENOMIC DNA]</scope>
    <source>
        <strain evidence="21">JCM 10179 / CIP 106290 / LMG 19151 / DSS12</strain>
    </source>
</reference>
<dbReference type="InterPro" id="IPR000531">
    <property type="entry name" value="Beta-barrel_TonB"/>
</dbReference>
<dbReference type="PROSITE" id="PS01156">
    <property type="entry name" value="TONB_DEPENDENT_REC_2"/>
    <property type="match status" value="1"/>
</dbReference>
<evidence type="ECO:0000256" key="3">
    <source>
        <dbReference type="ARBA" id="ARBA00022448"/>
    </source>
</evidence>
<keyword evidence="6 14" id="KW-0812">Transmembrane</keyword>
<keyword evidence="13 14" id="KW-0998">Cell outer membrane</keyword>
<dbReference type="STRING" id="637905.SVI_1963"/>
<evidence type="ECO:0000256" key="15">
    <source>
        <dbReference type="PROSITE-ProRule" id="PRU10144"/>
    </source>
</evidence>
<evidence type="ECO:0000256" key="2">
    <source>
        <dbReference type="ARBA" id="ARBA00009810"/>
    </source>
</evidence>
<keyword evidence="8" id="KW-0408">Iron</keyword>
<evidence type="ECO:0000256" key="10">
    <source>
        <dbReference type="ARBA" id="ARBA00023077"/>
    </source>
</evidence>
<dbReference type="eggNOG" id="COG4773">
    <property type="taxonomic scope" value="Bacteria"/>
</dbReference>
<evidence type="ECO:0000256" key="7">
    <source>
        <dbReference type="ARBA" id="ARBA00022729"/>
    </source>
</evidence>
<proteinExistence type="inferred from homology"/>
<dbReference type="PANTHER" id="PTHR32552:SF68">
    <property type="entry name" value="FERRICHROME OUTER MEMBRANE TRANSPORTER_PHAGE RECEPTOR"/>
    <property type="match status" value="1"/>
</dbReference>
<dbReference type="NCBIfam" id="TIGR01783">
    <property type="entry name" value="TonB-siderophor"/>
    <property type="match status" value="1"/>
</dbReference>
<name>D4ZJT5_SHEVD</name>
<keyword evidence="12 20" id="KW-0675">Receptor</keyword>
<evidence type="ECO:0000256" key="14">
    <source>
        <dbReference type="PROSITE-ProRule" id="PRU01360"/>
    </source>
</evidence>
<dbReference type="HOGENOM" id="CLU_008287_9_4_6"/>
<keyword evidence="10 16" id="KW-0798">TonB box</keyword>
<evidence type="ECO:0000256" key="9">
    <source>
        <dbReference type="ARBA" id="ARBA00023065"/>
    </source>
</evidence>
<comment type="subcellular location">
    <subcellularLocation>
        <location evidence="1 14">Cell outer membrane</location>
        <topology evidence="1 14">Multi-pass membrane protein</topology>
    </subcellularLocation>
</comment>
<keyword evidence="21" id="KW-1185">Reference proteome</keyword>
<dbReference type="EMBL" id="AP011177">
    <property type="protein sequence ID" value="BAJ01934.1"/>
    <property type="molecule type" value="Genomic_DNA"/>
</dbReference>
<evidence type="ECO:0000259" key="19">
    <source>
        <dbReference type="Pfam" id="PF07715"/>
    </source>
</evidence>
<evidence type="ECO:0000256" key="17">
    <source>
        <dbReference type="SAM" id="SignalP"/>
    </source>
</evidence>
<evidence type="ECO:0000313" key="20">
    <source>
        <dbReference type="EMBL" id="BAJ01934.1"/>
    </source>
</evidence>
<dbReference type="GO" id="GO:0038023">
    <property type="term" value="F:signaling receptor activity"/>
    <property type="evidence" value="ECO:0007669"/>
    <property type="project" value="InterPro"/>
</dbReference>
<feature type="short sequence motif" description="TonB C-terminal box" evidence="15">
    <location>
        <begin position="689"/>
        <end position="706"/>
    </location>
</feature>
<dbReference type="InterPro" id="IPR036942">
    <property type="entry name" value="Beta-barrel_TonB_sf"/>
</dbReference>
<dbReference type="InterPro" id="IPR039426">
    <property type="entry name" value="TonB-dep_rcpt-like"/>
</dbReference>
<comment type="similarity">
    <text evidence="2 14 16">Belongs to the TonB-dependent receptor family.</text>
</comment>
<dbReference type="GO" id="GO:0015891">
    <property type="term" value="P:siderophore transport"/>
    <property type="evidence" value="ECO:0007669"/>
    <property type="project" value="InterPro"/>
</dbReference>
<dbReference type="GO" id="GO:0009279">
    <property type="term" value="C:cell outer membrane"/>
    <property type="evidence" value="ECO:0007669"/>
    <property type="project" value="UniProtKB-SubCell"/>
</dbReference>
<evidence type="ECO:0000256" key="5">
    <source>
        <dbReference type="ARBA" id="ARBA00022496"/>
    </source>
</evidence>
<feature type="domain" description="TonB-dependent receptor-like beta-barrel" evidence="18">
    <location>
        <begin position="240"/>
        <end position="676"/>
    </location>
</feature>
<keyword evidence="5" id="KW-0410">Iron transport</keyword>
<dbReference type="CDD" id="cd01347">
    <property type="entry name" value="ligand_gated_channel"/>
    <property type="match status" value="1"/>
</dbReference>
<dbReference type="Gene3D" id="2.170.130.10">
    <property type="entry name" value="TonB-dependent receptor, plug domain"/>
    <property type="match status" value="1"/>
</dbReference>
<dbReference type="KEGG" id="svo:SVI_1963"/>
<evidence type="ECO:0000256" key="12">
    <source>
        <dbReference type="ARBA" id="ARBA00023170"/>
    </source>
</evidence>
<dbReference type="PANTHER" id="PTHR32552">
    <property type="entry name" value="FERRICHROME IRON RECEPTOR-RELATED"/>
    <property type="match status" value="1"/>
</dbReference>
<dbReference type="SUPFAM" id="SSF56935">
    <property type="entry name" value="Porins"/>
    <property type="match status" value="1"/>
</dbReference>
<gene>
    <name evidence="20" type="ordered locus">SVI_1963</name>
</gene>